<evidence type="ECO:0000256" key="1">
    <source>
        <dbReference type="ARBA" id="ARBA00004236"/>
    </source>
</evidence>
<proteinExistence type="predicted"/>
<dbReference type="InterPro" id="IPR001846">
    <property type="entry name" value="VWF_type-D"/>
</dbReference>
<keyword evidence="5" id="KW-0472">Membrane</keyword>
<dbReference type="Proteomes" id="UP000314986">
    <property type="component" value="Unassembled WGS sequence"/>
</dbReference>
<organism evidence="10 11">
    <name type="scientific">Callorhinchus milii</name>
    <name type="common">Ghost shark</name>
    <dbReference type="NCBI Taxonomy" id="7868"/>
    <lineage>
        <taxon>Eukaryota</taxon>
        <taxon>Metazoa</taxon>
        <taxon>Chordata</taxon>
        <taxon>Craniata</taxon>
        <taxon>Vertebrata</taxon>
        <taxon>Chondrichthyes</taxon>
        <taxon>Holocephali</taxon>
        <taxon>Chimaeriformes</taxon>
        <taxon>Callorhinchidae</taxon>
        <taxon>Callorhinchus</taxon>
    </lineage>
</organism>
<dbReference type="InterPro" id="IPR036084">
    <property type="entry name" value="Ser_inhib-like_sf"/>
</dbReference>
<dbReference type="GO" id="GO:0005886">
    <property type="term" value="C:plasma membrane"/>
    <property type="evidence" value="ECO:0007669"/>
    <property type="project" value="UniProtKB-SubCell"/>
</dbReference>
<dbReference type="Pfam" id="PF00094">
    <property type="entry name" value="VWD"/>
    <property type="match status" value="4"/>
</dbReference>
<feature type="domain" description="VWFD" evidence="9">
    <location>
        <begin position="898"/>
        <end position="1075"/>
    </location>
</feature>
<dbReference type="Gene3D" id="2.10.25.10">
    <property type="entry name" value="Laminin"/>
    <property type="match status" value="5"/>
</dbReference>
<dbReference type="InterPro" id="IPR025615">
    <property type="entry name" value="TILa_dom"/>
</dbReference>
<dbReference type="SMART" id="SM00832">
    <property type="entry name" value="C8"/>
    <property type="match status" value="4"/>
</dbReference>
<dbReference type="Pfam" id="PF01826">
    <property type="entry name" value="TIL"/>
    <property type="match status" value="5"/>
</dbReference>
<keyword evidence="4" id="KW-0677">Repeat</keyword>
<feature type="domain" description="VWFC" evidence="8">
    <location>
        <begin position="1222"/>
        <end position="1284"/>
    </location>
</feature>
<dbReference type="FunFam" id="2.10.25.10:FF:000055">
    <property type="entry name" value="alpha-tectorin isoform X1"/>
    <property type="match status" value="4"/>
</dbReference>
<evidence type="ECO:0000256" key="3">
    <source>
        <dbReference type="ARBA" id="ARBA00022729"/>
    </source>
</evidence>
<evidence type="ECO:0000256" key="2">
    <source>
        <dbReference type="ARBA" id="ARBA00022475"/>
    </source>
</evidence>
<dbReference type="PROSITE" id="PS50184">
    <property type="entry name" value="VWFC_2"/>
    <property type="match status" value="1"/>
</dbReference>
<keyword evidence="11" id="KW-1185">Reference proteome</keyword>
<dbReference type="InterPro" id="IPR014853">
    <property type="entry name" value="VWF/SSPO/ZAN-like_Cys-rich_dom"/>
</dbReference>
<evidence type="ECO:0000313" key="11">
    <source>
        <dbReference type="Proteomes" id="UP000314986"/>
    </source>
</evidence>
<evidence type="ECO:0000256" key="7">
    <source>
        <dbReference type="ARBA" id="ARBA00023180"/>
    </source>
</evidence>
<dbReference type="SUPFAM" id="SSF57567">
    <property type="entry name" value="Serine protease inhibitors"/>
    <property type="match status" value="5"/>
</dbReference>
<feature type="domain" description="VWFD" evidence="9">
    <location>
        <begin position="116"/>
        <end position="293"/>
    </location>
</feature>
<feature type="domain" description="VWFD" evidence="9">
    <location>
        <begin position="1281"/>
        <end position="1457"/>
    </location>
</feature>
<reference evidence="11" key="2">
    <citation type="journal article" date="2007" name="PLoS Biol.">
        <title>Survey sequencing and comparative analysis of the elephant shark (Callorhinchus milii) genome.</title>
        <authorList>
            <person name="Venkatesh B."/>
            <person name="Kirkness E.F."/>
            <person name="Loh Y.H."/>
            <person name="Halpern A.L."/>
            <person name="Lee A.P."/>
            <person name="Johnson J."/>
            <person name="Dandona N."/>
            <person name="Viswanathan L.D."/>
            <person name="Tay A."/>
            <person name="Venter J.C."/>
            <person name="Strausberg R.L."/>
            <person name="Brenner S."/>
        </authorList>
    </citation>
    <scope>NUCLEOTIDE SEQUENCE [LARGE SCALE GENOMIC DNA]</scope>
</reference>
<dbReference type="InterPro" id="IPR052749">
    <property type="entry name" value="Alpha-tectorin"/>
</dbReference>
<dbReference type="Ensembl" id="ENSCMIT00000005211.1">
    <property type="protein sequence ID" value="ENSCMIP00000005029.1"/>
    <property type="gene ID" value="ENSCMIG00000002974.1"/>
</dbReference>
<keyword evidence="2" id="KW-1003">Cell membrane</keyword>
<reference evidence="11" key="3">
    <citation type="journal article" date="2014" name="Nature">
        <title>Elephant shark genome provides unique insights into gnathostome evolution.</title>
        <authorList>
            <consortium name="International Elephant Shark Genome Sequencing Consortium"/>
            <person name="Venkatesh B."/>
            <person name="Lee A.P."/>
            <person name="Ravi V."/>
            <person name="Maurya A.K."/>
            <person name="Lian M.M."/>
            <person name="Swann J.B."/>
            <person name="Ohta Y."/>
            <person name="Flajnik M.F."/>
            <person name="Sutoh Y."/>
            <person name="Kasahara M."/>
            <person name="Hoon S."/>
            <person name="Gangu V."/>
            <person name="Roy S.W."/>
            <person name="Irimia M."/>
            <person name="Korzh V."/>
            <person name="Kondrychyn I."/>
            <person name="Lim Z.W."/>
            <person name="Tay B.H."/>
            <person name="Tohari S."/>
            <person name="Kong K.W."/>
            <person name="Ho S."/>
            <person name="Lorente-Galdos B."/>
            <person name="Quilez J."/>
            <person name="Marques-Bonet T."/>
            <person name="Raney B.J."/>
            <person name="Ingham P.W."/>
            <person name="Tay A."/>
            <person name="Hillier L.W."/>
            <person name="Minx P."/>
            <person name="Boehm T."/>
            <person name="Wilson R.K."/>
            <person name="Brenner S."/>
            <person name="Warren W.C."/>
        </authorList>
    </citation>
    <scope>NUCLEOTIDE SEQUENCE [LARGE SCALE GENOMIC DNA]</scope>
</reference>
<keyword evidence="7" id="KW-0325">Glycoprotein</keyword>
<dbReference type="Pfam" id="PF08742">
    <property type="entry name" value="C8"/>
    <property type="match status" value="4"/>
</dbReference>
<dbReference type="Pfam" id="PF12714">
    <property type="entry name" value="TILa"/>
    <property type="match status" value="4"/>
</dbReference>
<keyword evidence="6" id="KW-1015">Disulfide bond</keyword>
<evidence type="ECO:0000256" key="6">
    <source>
        <dbReference type="ARBA" id="ARBA00023157"/>
    </source>
</evidence>
<evidence type="ECO:0000256" key="5">
    <source>
        <dbReference type="ARBA" id="ARBA00023136"/>
    </source>
</evidence>
<sequence length="1624" mass="178480">CPKNSHYELCASGCPETCTSLLEPRECDEGCREGCQCDEGFVLSGEQCVRSEACGCVYKGEYYKARESFWDDDSCSSKCTCDPQTNNVLCQPHKCKASETCKVLKRVRGCHPVSYATCRASGDPHYKTFDGKTYDFMGTCVYRFSALCGDDKELEPFEVRVQNENRGNKAVSYTRLAWVQVYNHTLVITRQHTGKIIVNGVLANLPLTVAGVSVYRSGWGATLQTDFGLRVTYDWRSRITVTLPSTYSGQVCGLCGDFDRNKQNDLTMKGGKPAPNPTQFGESWQVATTPGCSSQCQGKCPQCDIEQKQRYVTNAFCGPIKDEAGPFRLCLAKVEPSEYFDDCLFDACLYKGRAPVVCDALTAYTAACQDVGVQLFPWRTPTFCRKYGQSQQRSNSHYELCASGCPETCTSLLEPRECDEGCREGCQCDEGFVLSGEQCVPLEACGCVYKGEYYKARESFFCEEKCSGKCRCQPGGIVERTDFTCPPKHECRLVNGRYGCLLVDVPDTGSCSAAGVLHYRSFDGLAFDFEGTCTYTLAKVWEQEKWLTPFTVNVENRSYGNSKVAVTRLVEVDVYGYKLILETGVKWSVDGVAITLPLEIDGGKIRASQHGNKIVVETDFGLEVSYDLVYRVVVTVPGDYQGKMRGLCGNFNGDREDEFLLPSDKQADDVTSFCKGWKVPVQGAKCDDGCGNQCPVCEQNKINVFKGVSLCGFLTASDSPLRACHSTVDPEQYFQDCLYDLCKANGNTKMLCDSLQAYVSACQAKQVDVKTWRSKTFCPLQCPSNSHYEQSCAIACPATCEDPLAPLKCKQRCVEGCDCDEGHVRTGDKCVSIQTCGCAHGGRVYKPNDRFWSDGKCEELCVCNPASNKVLCHKSKCKLREQCALVDGVPSCVPTSQATCWASGDLHYISFDGGRFDFQGTCVYQLAALCYNDPNLIPFKVDVQNNHRGNNAVAFTKVALGQMPGSLLLFYVPFVFQVNQVSVALPYNLDTNRIVAYRSGWTAVVKTDFGLRVTFDWKSRVSVTLPSNYANSVCGLCGNYNSDREDDLKMPDGKPAPSAVAFGHSWKVADIPGCTAGCTENCPVCDTASKVKYQGRNYCDIIRSRTGPFRDCHATIDPKGFFESCVFDVCQYQGIQAPLCDALSAYTEVCQQAGVEVHQWRSNDFCPSNCPRHSHYELCGSGCPTTCSPSEGCEASCKEGCQCDSGFTLSGEECVPLNQCGCRYEGRYYKRGEVFYPRDLCQEKCTCQDNKQVACENFTCCHKQECKVVDGVKGCHAEGCGKCVAAGDLHYVSFDGLAFDFQGTCTYTLTKVMVEDKKLVKFHVQVENKKLGNGGVTRLVLCLDTQVEFVVLPPLLLQVDDELIYLPYTLPSKTVKVTQEGVNLVLKTAFGLQVTYDAVYYVAVGVPSTYQDKLGGLCGNFNGLKTDEFKSPDGQVLSNPTAFGSSWKVVVEGAKCADGCEGQCPECDPSRVATFQSVDQCGLLTTEKSSLHECHQLINPHNYFQHCVYDVCKANGDVKVLCDSIQAYVSACQAVGVNIESWRTPTFCPLACPANSHYKVCADTCGSNCAGLLAPVTCKFKCTEGCQCDSGFVFSGEQCIPIAKCGCTFEGRYIQVNALGRYPS</sequence>
<comment type="subcellular location">
    <subcellularLocation>
        <location evidence="1">Cell membrane</location>
    </subcellularLocation>
</comment>
<dbReference type="CDD" id="cd19941">
    <property type="entry name" value="TIL"/>
    <property type="match status" value="5"/>
</dbReference>
<dbReference type="InterPro" id="IPR002919">
    <property type="entry name" value="TIL_dom"/>
</dbReference>
<accession>A0A4W3H4U1</accession>
<reference evidence="10" key="4">
    <citation type="submission" date="2025-08" db="UniProtKB">
        <authorList>
            <consortium name="Ensembl"/>
        </authorList>
    </citation>
    <scope>IDENTIFICATION</scope>
</reference>
<dbReference type="GeneTree" id="ENSGT00950000183155"/>
<feature type="domain" description="VWFD" evidence="9">
    <location>
        <begin position="509"/>
        <end position="687"/>
    </location>
</feature>
<reference evidence="10" key="5">
    <citation type="submission" date="2025-09" db="UniProtKB">
        <authorList>
            <consortium name="Ensembl"/>
        </authorList>
    </citation>
    <scope>IDENTIFICATION</scope>
</reference>
<keyword evidence="3" id="KW-0732">Signal</keyword>
<dbReference type="InterPro" id="IPR001007">
    <property type="entry name" value="VWF_dom"/>
</dbReference>
<name>A0A4W3H4U1_CALMI</name>
<reference evidence="11" key="1">
    <citation type="journal article" date="2006" name="Science">
        <title>Ancient noncoding elements conserved in the human genome.</title>
        <authorList>
            <person name="Venkatesh B."/>
            <person name="Kirkness E.F."/>
            <person name="Loh Y.H."/>
            <person name="Halpern A.L."/>
            <person name="Lee A.P."/>
            <person name="Johnson J."/>
            <person name="Dandona N."/>
            <person name="Viswanathan L.D."/>
            <person name="Tay A."/>
            <person name="Venter J.C."/>
            <person name="Strausberg R.L."/>
            <person name="Brenner S."/>
        </authorList>
    </citation>
    <scope>NUCLEOTIDE SEQUENCE [LARGE SCALE GENOMIC DNA]</scope>
</reference>
<evidence type="ECO:0000256" key="4">
    <source>
        <dbReference type="ARBA" id="ARBA00022737"/>
    </source>
</evidence>
<dbReference type="SMART" id="SM00215">
    <property type="entry name" value="VWC_out"/>
    <property type="match status" value="3"/>
</dbReference>
<dbReference type="PANTHER" id="PTHR46160">
    <property type="entry name" value="ALPHA-TECTORIN-RELATED"/>
    <property type="match status" value="1"/>
</dbReference>
<evidence type="ECO:0000259" key="9">
    <source>
        <dbReference type="PROSITE" id="PS51233"/>
    </source>
</evidence>
<protein>
    <submittedName>
        <fullName evidence="10">IgGFc-binding protein-like</fullName>
    </submittedName>
</protein>
<dbReference type="SMART" id="SM00214">
    <property type="entry name" value="VWC"/>
    <property type="match status" value="2"/>
</dbReference>
<dbReference type="PANTHER" id="PTHR46160:SF9">
    <property type="entry name" value="PROTEIN PRY2-RELATED"/>
    <property type="match status" value="1"/>
</dbReference>
<dbReference type="SMART" id="SM00216">
    <property type="entry name" value="VWD"/>
    <property type="match status" value="4"/>
</dbReference>
<evidence type="ECO:0000313" key="10">
    <source>
        <dbReference type="Ensembl" id="ENSCMIP00000005029.1"/>
    </source>
</evidence>
<evidence type="ECO:0000259" key="8">
    <source>
        <dbReference type="PROSITE" id="PS50184"/>
    </source>
</evidence>
<dbReference type="PROSITE" id="PS51233">
    <property type="entry name" value="VWFD"/>
    <property type="match status" value="4"/>
</dbReference>